<reference evidence="2" key="1">
    <citation type="journal article" date="2021" name="Nat. Commun.">
        <title>Genetic determinants of endophytism in the Arabidopsis root mycobiome.</title>
        <authorList>
            <person name="Mesny F."/>
            <person name="Miyauchi S."/>
            <person name="Thiergart T."/>
            <person name="Pickel B."/>
            <person name="Atanasova L."/>
            <person name="Karlsson M."/>
            <person name="Huettel B."/>
            <person name="Barry K.W."/>
            <person name="Haridas S."/>
            <person name="Chen C."/>
            <person name="Bauer D."/>
            <person name="Andreopoulos W."/>
            <person name="Pangilinan J."/>
            <person name="LaButti K."/>
            <person name="Riley R."/>
            <person name="Lipzen A."/>
            <person name="Clum A."/>
            <person name="Drula E."/>
            <person name="Henrissat B."/>
            <person name="Kohler A."/>
            <person name="Grigoriev I.V."/>
            <person name="Martin F.M."/>
            <person name="Hacquard S."/>
        </authorList>
    </citation>
    <scope>NUCLEOTIDE SEQUENCE</scope>
    <source>
        <strain evidence="2">MPI-SDFR-AT-0073</strain>
    </source>
</reference>
<dbReference type="AlphaFoldDB" id="A0A9P9A0R6"/>
<protein>
    <submittedName>
        <fullName evidence="2">Uncharacterized protein</fullName>
    </submittedName>
</protein>
<dbReference type="RefSeq" id="XP_045960489.1">
    <property type="nucleotide sequence ID" value="XM_046108707.1"/>
</dbReference>
<accession>A0A9P9A0R6</accession>
<dbReference type="OrthoDB" id="10667553at2759"/>
<feature type="region of interest" description="Disordered" evidence="1">
    <location>
        <begin position="290"/>
        <end position="315"/>
    </location>
</feature>
<comment type="caution">
    <text evidence="2">The sequence shown here is derived from an EMBL/GenBank/DDBJ whole genome shotgun (WGS) entry which is preliminary data.</text>
</comment>
<evidence type="ECO:0000256" key="1">
    <source>
        <dbReference type="SAM" id="MobiDB-lite"/>
    </source>
</evidence>
<feature type="region of interest" description="Disordered" evidence="1">
    <location>
        <begin position="206"/>
        <end position="243"/>
    </location>
</feature>
<feature type="region of interest" description="Disordered" evidence="1">
    <location>
        <begin position="361"/>
        <end position="421"/>
    </location>
</feature>
<dbReference type="GeneID" id="70137598"/>
<dbReference type="Proteomes" id="UP000758603">
    <property type="component" value="Unassembled WGS sequence"/>
</dbReference>
<evidence type="ECO:0000313" key="2">
    <source>
        <dbReference type="EMBL" id="KAH6656255.1"/>
    </source>
</evidence>
<proteinExistence type="predicted"/>
<name>A0A9P9A0R6_9PEZI</name>
<feature type="compositionally biased region" description="Low complexity" evidence="1">
    <location>
        <begin position="290"/>
        <end position="299"/>
    </location>
</feature>
<organism evidence="2 3">
    <name type="scientific">Truncatella angustata</name>
    <dbReference type="NCBI Taxonomy" id="152316"/>
    <lineage>
        <taxon>Eukaryota</taxon>
        <taxon>Fungi</taxon>
        <taxon>Dikarya</taxon>
        <taxon>Ascomycota</taxon>
        <taxon>Pezizomycotina</taxon>
        <taxon>Sordariomycetes</taxon>
        <taxon>Xylariomycetidae</taxon>
        <taxon>Amphisphaeriales</taxon>
        <taxon>Sporocadaceae</taxon>
        <taxon>Truncatella</taxon>
    </lineage>
</organism>
<keyword evidence="3" id="KW-1185">Reference proteome</keyword>
<sequence>MNGRDSPPWYCFDGFTFFAKAQAANIDQLVLEALSATCHIGYFSRGLSDEEDYDPKLLALLNLCVLFDTVNYFKPYMAHIDFWRTVSEKWGLLPDYRMTRLLIHMYSGARETFLADFSGNAAPEASKNIVSGLSVELGKIVDEWRAMYKKDYVLLRMKAYEDPDDDLAQKFELAKRQWKGTLSVSTCLLLMHALEAHEGADYSNGKQLVSHKSDTNHSDEIDEDSPASDKESESDLEQEQTDVNMDIDNYSNNNLSPVLRAFNSMPTSSVEIEKSQRHHKSAGYDTLLVTPTVSPLTSPSREESPASITADDDYDTLEDSETNFSAIMQDSNKLPGTLSSSSCPNTLCGEAITRSPKKVHFELPTRPAPPGTKTLFPSSKDAGEGSNTAGGAGHVSKWFSFYPSPSRGSQAQSNAGSRGHC</sequence>
<gene>
    <name evidence="2" type="ORF">BKA67DRAFT_672008</name>
</gene>
<evidence type="ECO:0000313" key="3">
    <source>
        <dbReference type="Proteomes" id="UP000758603"/>
    </source>
</evidence>
<feature type="compositionally biased region" description="Polar residues" evidence="1">
    <location>
        <begin position="406"/>
        <end position="421"/>
    </location>
</feature>
<dbReference type="EMBL" id="JAGPXC010000002">
    <property type="protein sequence ID" value="KAH6656255.1"/>
    <property type="molecule type" value="Genomic_DNA"/>
</dbReference>